<evidence type="ECO:0000313" key="4">
    <source>
        <dbReference type="EMBL" id="KCV72442.1"/>
    </source>
</evidence>
<evidence type="ECO:0008006" key="6">
    <source>
        <dbReference type="Google" id="ProtNLM"/>
    </source>
</evidence>
<accession>A0A058ZG48</accession>
<keyword evidence="5" id="KW-1185">Reference proteome</keyword>
<feature type="region of interest" description="Disordered" evidence="1">
    <location>
        <begin position="261"/>
        <end position="288"/>
    </location>
</feature>
<dbReference type="SUPFAM" id="SSF69318">
    <property type="entry name" value="Integrin alpha N-terminal domain"/>
    <property type="match status" value="2"/>
</dbReference>
<dbReference type="GeneID" id="20524756"/>
<evidence type="ECO:0000256" key="2">
    <source>
        <dbReference type="SAM" id="Phobius"/>
    </source>
</evidence>
<dbReference type="PANTHER" id="PTHR46967">
    <property type="entry name" value="INSULIN-LIKE GROWTH FACTOR BINDING PROTEIN,N-TERMINAL"/>
    <property type="match status" value="1"/>
</dbReference>
<feature type="transmembrane region" description="Helical" evidence="2">
    <location>
        <begin position="2061"/>
        <end position="2087"/>
    </location>
</feature>
<dbReference type="RefSeq" id="XP_009492143.1">
    <property type="nucleotide sequence ID" value="XM_009493868.1"/>
</dbReference>
<evidence type="ECO:0000256" key="3">
    <source>
        <dbReference type="SAM" id="SignalP"/>
    </source>
</evidence>
<dbReference type="EMBL" id="KB932201">
    <property type="protein sequence ID" value="KCV72442.1"/>
    <property type="molecule type" value="Genomic_DNA"/>
</dbReference>
<name>A0A058ZG48_FONAL</name>
<dbReference type="InterPro" id="IPR006212">
    <property type="entry name" value="Furin_repeat"/>
</dbReference>
<sequence>MPASLWYLAAGRRLPLLLGCVLLLLRLAAGKASQQAASGPPVLPRFHTLVQLADPGATPANARDNIQFCDFFDARSLQPNLADGFDDLSYMSSFFNVATSPLARAGQPSSRPREFIHGPAYSPHRCHSYPFAREPAAPFRMEPDRLSALNPVLTEAFSYGRSLLHRAHDHLVDGLYTFDPMRLVLGTTAAGSPFALQARVQYDGLEFMFLEENNFPSHHFMLEYEGFNFLQPTDLDGDGLVDAVTVAWLADIIAVDTGHPAPHAHGASNGSPASDSESMVAATPTSPPARTGEHGLFWLHRFGEAALAPGNPADVTLLMTLPDDIEVGQILIGDFDGDGLASDVAVLSGRDSTGPARIILLLTSDLSAPVTILLADMSFDDPALVSLSSLDHTPKAAAARLTATTGTGTATTPADDLVVAFGSRVWLIPGPIRPTGSPVTHDILALNSVPLLPDHPSTSGVWYSLAFGDFDADGHLDLALAHSDTVNDILLLSQVHATPRCLCGPGGICQRDPTSFYSLPSCACEDPHADLGFKLAPCEFCQVGYFRQTESSPCQQCSASCLTCAGPGMSDCLSCQPGFVFESSPLPTGLCVPDTTGNQVVVTFPDPERPYYQATSEIDLTIGFHVVPFNLHSTLQKTQTLVELRLQELFTMPTSKPTLVQGINHGNGHVIFHEDRLGGHLLHSRLSLAINRVTVSGPAGSIDMFLLGDRGDVCIAEPGKPCARFQTQWVSWLHNAHLGRVAPRPTPGDPPFVGILSNGHLGTRQVVDSHIHSAIWLQVDNNLDLDSVVVLHSPPSGPSKECHLGWQPRLAIDIFSYTYPMTAENLLPHTLPCGQLLGLPAVDPATRPPLLLVVTEPAAGEAFVYLLRNRGRGSDFRPHFDAPVPLLTGANLGHKTGHSPSRVLATLDPTDLTATEAALFLWDGTWVFRVVLRQHVPPGAGHSDSVTVLVEPLVPRTSFSWLSSASNLVLMPLDADGDGVAELVIFIPTGLMTLFRRSSEQNGCGCGRLGVCTIPSSWSASRCDGPAADSSCVYEPTALRTSDLCACAPGFQSPAGGSSGLCTMCDSSASGGFPPEFGVDCDACSVEGCYLCDASGECLRCRPGLVRTPTGGCAPTCPDPDAPVADAVCQARDPSDMWISSAEIPAHPSWAGARLVDVSTLRFVHQSNTPPGTRAAATTFPTLHVLPPNAVDSDTVWLLPAARLLADGRPADFGQLHLPAAAAWLANTCHLEGVVLPAADHKGPAAEDVDDGADAGPAMGMASPGPLARLSGRPPGVPRASGGDFTVAAVSQPRQLVDHSGVDMVPWSVLNRGEFPVPRPWFARLAEPFPGFGEEPGPTPTPPVYSQMFHFQRQLNSFYMVAEMEPVLFAPAPRVDPSDFRTCTLANTMEEAATRLTVYQSPELQDLRGQPYCSYSRIWVSLPAWELSMVPGQQSWSMSLSTIVLLHRPSNGERPSLVVLTREEAYRADQTGCHYRSLRVPLVAGAPALPIIPPSPSLASIVSLPIFLHVASVQEVHPAAGIAGPGIIAVGEHPYIANRLVVALSPSEPSPVNLQFALMRLLEDMPYLVFVRTDNLADSIMAMSTECLVENHKNWQMPSAPGPVLPEWAWPTTRPLYGCAPVLLETRPLDGHGPHGRPTVHSRDMDGDGLDDLVLHWPTTNRLVVYYTQVTAPLSFRQTVILPGNPQDSLGTQAVEDPALLTPQLFLADVDGDRFVDILLFDQAAPAGVRSSTPSGPVLRLFGRSDQTSNWCPAEVDYDPVTDECVCRGRLRHLTPLSDACECITHAVPVAPGAPDCVCPCSSHRSNSCTACPGAHVLDRGYCREACPRLGFFEEAKTCRACHSSCLSCTGPGAGQCELCPRTHLFRDSHCLDGCPPGSTPLAGECAECAATCLDCAGPEASQCTACGPAMPSLWNGSCLETCPAGTFPGSDPSTSDTCLLCSSLCLECAGLASNQCAECAGDLLLHPVYGCASACGTGFLEAQGQCVTCHSSCRQCQDSPGFCTQCPAGKLLGTTPGTCADVCSACDMACGTCSGPGPDGCLEPNCDQPGKCPGNSSRSLILAIVLPLVFLLLLLVLAVILVCLLARRRRREAAKQGQAIPMQHIGDPEDMTVMNTMIELSLPGHLLLSPGVDYRIEPGCKELGKGAQAVVLPCTLLRTDLCTAAGGDAGAVKMVPADSSLRTQFEPLLDQEIAILSILLADGGSPFVCQLVGYSAAPSKALVMPHYPGLLEPAWMAEYRQIYRGAWAADPLERPSVTVLAEALAGLLTTSQQAAP</sequence>
<gene>
    <name evidence="4" type="ORF">H696_00031</name>
</gene>
<feature type="compositionally biased region" description="Polar residues" evidence="1">
    <location>
        <begin position="268"/>
        <end position="277"/>
    </location>
</feature>
<feature type="signal peptide" evidence="3">
    <location>
        <begin position="1"/>
        <end position="30"/>
    </location>
</feature>
<feature type="chain" id="PRO_5001566913" description="Serine/threonine protein kinase" evidence="3">
    <location>
        <begin position="31"/>
        <end position="2277"/>
    </location>
</feature>
<evidence type="ECO:0000256" key="1">
    <source>
        <dbReference type="SAM" id="MobiDB-lite"/>
    </source>
</evidence>
<feature type="compositionally biased region" description="Low complexity" evidence="1">
    <location>
        <begin position="1254"/>
        <end position="1268"/>
    </location>
</feature>
<feature type="region of interest" description="Disordered" evidence="1">
    <location>
        <begin position="1244"/>
        <end position="1279"/>
    </location>
</feature>
<dbReference type="OrthoDB" id="300641at2759"/>
<dbReference type="InterPro" id="IPR009030">
    <property type="entry name" value="Growth_fac_rcpt_cys_sf"/>
</dbReference>
<dbReference type="CDD" id="cd00064">
    <property type="entry name" value="FU"/>
    <property type="match status" value="4"/>
</dbReference>
<keyword evidence="2" id="KW-1133">Transmembrane helix</keyword>
<dbReference type="eggNOG" id="KOG3525">
    <property type="taxonomic scope" value="Eukaryota"/>
</dbReference>
<dbReference type="Proteomes" id="UP000030693">
    <property type="component" value="Unassembled WGS sequence"/>
</dbReference>
<proteinExistence type="predicted"/>
<organism evidence="4">
    <name type="scientific">Fonticula alba</name>
    <name type="common">Slime mold</name>
    <dbReference type="NCBI Taxonomy" id="691883"/>
    <lineage>
        <taxon>Eukaryota</taxon>
        <taxon>Rotosphaerida</taxon>
        <taxon>Fonticulaceae</taxon>
        <taxon>Fonticula</taxon>
    </lineage>
</organism>
<keyword evidence="3" id="KW-0732">Signal</keyword>
<reference evidence="4" key="1">
    <citation type="submission" date="2013-04" db="EMBL/GenBank/DDBJ databases">
        <title>The Genome Sequence of Fonticula alba ATCC 38817.</title>
        <authorList>
            <consortium name="The Broad Institute Genomics Platform"/>
            <person name="Russ C."/>
            <person name="Cuomo C."/>
            <person name="Burger G."/>
            <person name="Gray M.W."/>
            <person name="Holland P.W.H."/>
            <person name="King N."/>
            <person name="Lang F.B.F."/>
            <person name="Roger A.J."/>
            <person name="Ruiz-Trillo I."/>
            <person name="Brown M."/>
            <person name="Walker B."/>
            <person name="Young S."/>
            <person name="Zeng Q."/>
            <person name="Gargeya S."/>
            <person name="Fitzgerald M."/>
            <person name="Haas B."/>
            <person name="Abouelleil A."/>
            <person name="Allen A.W."/>
            <person name="Alvarado L."/>
            <person name="Arachchi H.M."/>
            <person name="Berlin A.M."/>
            <person name="Chapman S.B."/>
            <person name="Gainer-Dewar J."/>
            <person name="Goldberg J."/>
            <person name="Griggs A."/>
            <person name="Gujja S."/>
            <person name="Hansen M."/>
            <person name="Howarth C."/>
            <person name="Imamovic A."/>
            <person name="Ireland A."/>
            <person name="Larimer J."/>
            <person name="McCowan C."/>
            <person name="Murphy C."/>
            <person name="Pearson M."/>
            <person name="Poon T.W."/>
            <person name="Priest M."/>
            <person name="Roberts A."/>
            <person name="Saif S."/>
            <person name="Shea T."/>
            <person name="Sisk P."/>
            <person name="Sykes S."/>
            <person name="Wortman J."/>
            <person name="Nusbaum C."/>
            <person name="Birren B."/>
        </authorList>
    </citation>
    <scope>NUCLEOTIDE SEQUENCE [LARGE SCALE GENOMIC DNA]</scope>
    <source>
        <strain evidence="4">ATCC 38817</strain>
    </source>
</reference>
<evidence type="ECO:0000313" key="5">
    <source>
        <dbReference type="Proteomes" id="UP000030693"/>
    </source>
</evidence>
<dbReference type="PANTHER" id="PTHR46967:SF1">
    <property type="entry name" value="KERATIN-ASSOCIATED PROTEIN 16-1-LIKE"/>
    <property type="match status" value="1"/>
</dbReference>
<dbReference type="SMART" id="SM00261">
    <property type="entry name" value="FU"/>
    <property type="match status" value="8"/>
</dbReference>
<keyword evidence="2" id="KW-0812">Transmembrane</keyword>
<protein>
    <recommendedName>
        <fullName evidence="6">Serine/threonine protein kinase</fullName>
    </recommendedName>
</protein>
<keyword evidence="2" id="KW-0472">Membrane</keyword>
<dbReference type="STRING" id="691883.A0A058ZG48"/>
<dbReference type="SUPFAM" id="SSF57184">
    <property type="entry name" value="Growth factor receptor domain"/>
    <property type="match status" value="3"/>
</dbReference>
<dbReference type="InterPro" id="IPR028994">
    <property type="entry name" value="Integrin_alpha_N"/>
</dbReference>
<dbReference type="Gene3D" id="2.10.220.10">
    <property type="entry name" value="Hormone Receptor, Insulin-like Growth Factor Receptor 1, Chain A, domain 2"/>
    <property type="match status" value="4"/>
</dbReference>